<evidence type="ECO:0000313" key="1">
    <source>
        <dbReference type="EMBL" id="KAH9415633.1"/>
    </source>
</evidence>
<sequence length="70" mass="8007">MYNENRPEHRLYYLHNISMTLGQKKTKFYCFPYGIRCGQSDCNSVAKRIPRQWVGVTGGIKRKAPVGGDA</sequence>
<reference evidence="1 2" key="2">
    <citation type="journal article" date="2022" name="Mol. Biol. Evol.">
        <title>Comparative Genomics Reveals Insights into the Divergent Evolution of Astigmatic Mites and Household Pest Adaptations.</title>
        <authorList>
            <person name="Xiong Q."/>
            <person name="Wan A.T."/>
            <person name="Liu X."/>
            <person name="Fung C.S."/>
            <person name="Xiao X."/>
            <person name="Malainual N."/>
            <person name="Hou J."/>
            <person name="Wang L."/>
            <person name="Wang M."/>
            <person name="Yang K.Y."/>
            <person name="Cui Y."/>
            <person name="Leung E.L."/>
            <person name="Nong W."/>
            <person name="Shin S.K."/>
            <person name="Au S.W."/>
            <person name="Jeong K.Y."/>
            <person name="Chew F.T."/>
            <person name="Hui J.H."/>
            <person name="Leung T.F."/>
            <person name="Tungtrongchitr A."/>
            <person name="Zhong N."/>
            <person name="Liu Z."/>
            <person name="Tsui S.K."/>
        </authorList>
    </citation>
    <scope>NUCLEOTIDE SEQUENCE [LARGE SCALE GENOMIC DNA]</scope>
    <source>
        <strain evidence="1">Derp</strain>
    </source>
</reference>
<name>A0ABQ8IZB1_DERPT</name>
<reference evidence="1 2" key="1">
    <citation type="journal article" date="2018" name="J. Allergy Clin. Immunol.">
        <title>High-quality assembly of Dermatophagoides pteronyssinus genome and transcriptome reveals a wide range of novel allergens.</title>
        <authorList>
            <person name="Liu X.Y."/>
            <person name="Yang K.Y."/>
            <person name="Wang M.Q."/>
            <person name="Kwok J.S."/>
            <person name="Zeng X."/>
            <person name="Yang Z."/>
            <person name="Xiao X.J."/>
            <person name="Lau C.P."/>
            <person name="Li Y."/>
            <person name="Huang Z.M."/>
            <person name="Ba J.G."/>
            <person name="Yim A.K."/>
            <person name="Ouyang C.Y."/>
            <person name="Ngai S.M."/>
            <person name="Chan T.F."/>
            <person name="Leung E.L."/>
            <person name="Liu L."/>
            <person name="Liu Z.G."/>
            <person name="Tsui S.K."/>
        </authorList>
    </citation>
    <scope>NUCLEOTIDE SEQUENCE [LARGE SCALE GENOMIC DNA]</scope>
    <source>
        <strain evidence="1">Derp</strain>
    </source>
</reference>
<proteinExistence type="predicted"/>
<comment type="caution">
    <text evidence="1">The sequence shown here is derived from an EMBL/GenBank/DDBJ whole genome shotgun (WGS) entry which is preliminary data.</text>
</comment>
<dbReference type="EMBL" id="NJHN03000095">
    <property type="protein sequence ID" value="KAH9415633.1"/>
    <property type="molecule type" value="Genomic_DNA"/>
</dbReference>
<dbReference type="Proteomes" id="UP000887458">
    <property type="component" value="Unassembled WGS sequence"/>
</dbReference>
<organism evidence="1 2">
    <name type="scientific">Dermatophagoides pteronyssinus</name>
    <name type="common">European house dust mite</name>
    <dbReference type="NCBI Taxonomy" id="6956"/>
    <lineage>
        <taxon>Eukaryota</taxon>
        <taxon>Metazoa</taxon>
        <taxon>Ecdysozoa</taxon>
        <taxon>Arthropoda</taxon>
        <taxon>Chelicerata</taxon>
        <taxon>Arachnida</taxon>
        <taxon>Acari</taxon>
        <taxon>Acariformes</taxon>
        <taxon>Sarcoptiformes</taxon>
        <taxon>Astigmata</taxon>
        <taxon>Psoroptidia</taxon>
        <taxon>Analgoidea</taxon>
        <taxon>Pyroglyphidae</taxon>
        <taxon>Dermatophagoidinae</taxon>
        <taxon>Dermatophagoides</taxon>
    </lineage>
</organism>
<keyword evidence="2" id="KW-1185">Reference proteome</keyword>
<accession>A0ABQ8IZB1</accession>
<evidence type="ECO:0000313" key="2">
    <source>
        <dbReference type="Proteomes" id="UP000887458"/>
    </source>
</evidence>
<gene>
    <name evidence="1" type="ORF">DERP_000121</name>
</gene>
<protein>
    <submittedName>
        <fullName evidence="1">Uncharacterized protein</fullName>
    </submittedName>
</protein>